<feature type="compositionally biased region" description="Pro residues" evidence="3">
    <location>
        <begin position="411"/>
        <end position="434"/>
    </location>
</feature>
<protein>
    <recommendedName>
        <fullName evidence="2">Formin-like protein</fullName>
    </recommendedName>
</protein>
<dbReference type="PROSITE" id="PS51444">
    <property type="entry name" value="FH2"/>
    <property type="match status" value="1"/>
</dbReference>
<accession>A0A6J1CCD7</accession>
<feature type="region of interest" description="Disordered" evidence="3">
    <location>
        <begin position="340"/>
        <end position="468"/>
    </location>
</feature>
<dbReference type="InterPro" id="IPR042201">
    <property type="entry name" value="FH2_Formin_sf"/>
</dbReference>
<evidence type="ECO:0000256" key="2">
    <source>
        <dbReference type="RuleBase" id="RU361260"/>
    </source>
</evidence>
<evidence type="ECO:0000313" key="8">
    <source>
        <dbReference type="RefSeq" id="XP_022139470.1"/>
    </source>
</evidence>
<dbReference type="PANTHER" id="PTHR23213:SF269">
    <property type="entry name" value="FORMIN-LIKE PROTEIN 5"/>
    <property type="match status" value="1"/>
</dbReference>
<feature type="compositionally biased region" description="Basic and acidic residues" evidence="3">
    <location>
        <begin position="251"/>
        <end position="260"/>
    </location>
</feature>
<evidence type="ECO:0000256" key="4">
    <source>
        <dbReference type="SAM" id="Phobius"/>
    </source>
</evidence>
<feature type="transmembrane region" description="Helical" evidence="4">
    <location>
        <begin position="221"/>
        <end position="243"/>
    </location>
</feature>
<reference evidence="8" key="1">
    <citation type="submission" date="2025-08" db="UniProtKB">
        <authorList>
            <consortium name="RefSeq"/>
        </authorList>
    </citation>
    <scope>IDENTIFICATION</scope>
</reference>
<dbReference type="Proteomes" id="UP000504603">
    <property type="component" value="Unplaced"/>
</dbReference>
<dbReference type="GeneID" id="111010392"/>
<keyword evidence="4" id="KW-0472">Membrane</keyword>
<dbReference type="SMART" id="SM00498">
    <property type="entry name" value="FH2"/>
    <property type="match status" value="1"/>
</dbReference>
<dbReference type="OrthoDB" id="1668162at2759"/>
<keyword evidence="5" id="KW-0732">Signal</keyword>
<evidence type="ECO:0000259" key="6">
    <source>
        <dbReference type="PROSITE" id="PS51444"/>
    </source>
</evidence>
<dbReference type="RefSeq" id="XP_022139470.1">
    <property type="nucleotide sequence ID" value="XM_022283778.1"/>
</dbReference>
<feature type="compositionally biased region" description="Pro residues" evidence="3">
    <location>
        <begin position="954"/>
        <end position="971"/>
    </location>
</feature>
<dbReference type="AlphaFoldDB" id="A0A6J1CCD7"/>
<feature type="domain" description="FH2" evidence="6">
    <location>
        <begin position="464"/>
        <end position="897"/>
    </location>
</feature>
<dbReference type="PANTHER" id="PTHR23213">
    <property type="entry name" value="FORMIN-RELATED"/>
    <property type="match status" value="1"/>
</dbReference>
<feature type="compositionally biased region" description="Pro residues" evidence="3">
    <location>
        <begin position="361"/>
        <end position="377"/>
    </location>
</feature>
<feature type="chain" id="PRO_5026767271" description="Formin-like protein" evidence="5">
    <location>
        <begin position="30"/>
        <end position="997"/>
    </location>
</feature>
<keyword evidence="7" id="KW-1185">Reference proteome</keyword>
<dbReference type="SUPFAM" id="SSF101447">
    <property type="entry name" value="Formin homology 2 domain (FH2 domain)"/>
    <property type="match status" value="1"/>
</dbReference>
<feature type="compositionally biased region" description="Pro residues" evidence="3">
    <location>
        <begin position="388"/>
        <end position="402"/>
    </location>
</feature>
<organism evidence="7 8">
    <name type="scientific">Momordica charantia</name>
    <name type="common">Bitter gourd</name>
    <name type="synonym">Balsam pear</name>
    <dbReference type="NCBI Taxonomy" id="3673"/>
    <lineage>
        <taxon>Eukaryota</taxon>
        <taxon>Viridiplantae</taxon>
        <taxon>Streptophyta</taxon>
        <taxon>Embryophyta</taxon>
        <taxon>Tracheophyta</taxon>
        <taxon>Spermatophyta</taxon>
        <taxon>Magnoliopsida</taxon>
        <taxon>eudicotyledons</taxon>
        <taxon>Gunneridae</taxon>
        <taxon>Pentapetalae</taxon>
        <taxon>rosids</taxon>
        <taxon>fabids</taxon>
        <taxon>Cucurbitales</taxon>
        <taxon>Cucurbitaceae</taxon>
        <taxon>Momordiceae</taxon>
        <taxon>Momordica</taxon>
    </lineage>
</organism>
<feature type="region of interest" description="Disordered" evidence="3">
    <location>
        <begin position="166"/>
        <end position="216"/>
    </location>
</feature>
<dbReference type="Pfam" id="PF02181">
    <property type="entry name" value="FH2"/>
    <property type="match status" value="1"/>
</dbReference>
<feature type="region of interest" description="Disordered" evidence="3">
    <location>
        <begin position="249"/>
        <end position="278"/>
    </location>
</feature>
<proteinExistence type="inferred from homology"/>
<dbReference type="InterPro" id="IPR015425">
    <property type="entry name" value="FH2_Formin"/>
</dbReference>
<feature type="compositionally biased region" description="Polar residues" evidence="3">
    <location>
        <begin position="905"/>
        <end position="927"/>
    </location>
</feature>
<comment type="similarity">
    <text evidence="1">Belongs to the formin-like family. Class-I subfamily.</text>
</comment>
<dbReference type="GO" id="GO:0045010">
    <property type="term" value="P:actin nucleation"/>
    <property type="evidence" value="ECO:0007669"/>
    <property type="project" value="InterPro"/>
</dbReference>
<dbReference type="KEGG" id="mcha:111010392"/>
<evidence type="ECO:0000256" key="1">
    <source>
        <dbReference type="ARBA" id="ARBA00025793"/>
    </source>
</evidence>
<name>A0A6J1CCD7_MOMCH</name>
<dbReference type="InterPro" id="IPR027643">
    <property type="entry name" value="Formin-like_plant"/>
</dbReference>
<feature type="signal peptide" evidence="5">
    <location>
        <begin position="1"/>
        <end position="29"/>
    </location>
</feature>
<keyword evidence="4" id="KW-0812">Transmembrane</keyword>
<dbReference type="GO" id="GO:0051015">
    <property type="term" value="F:actin filament binding"/>
    <property type="evidence" value="ECO:0007669"/>
    <property type="project" value="InterPro"/>
</dbReference>
<gene>
    <name evidence="8" type="primary">LOC111010392</name>
</gene>
<feature type="compositionally biased region" description="Basic and acidic residues" evidence="3">
    <location>
        <begin position="176"/>
        <end position="186"/>
    </location>
</feature>
<evidence type="ECO:0000313" key="7">
    <source>
        <dbReference type="Proteomes" id="UP000504603"/>
    </source>
</evidence>
<evidence type="ECO:0000256" key="3">
    <source>
        <dbReference type="SAM" id="MobiDB-lite"/>
    </source>
</evidence>
<evidence type="ECO:0000256" key="5">
    <source>
        <dbReference type="SAM" id="SignalP"/>
    </source>
</evidence>
<dbReference type="Gene3D" id="1.20.58.2220">
    <property type="entry name" value="Formin, FH2 domain"/>
    <property type="match status" value="1"/>
</dbReference>
<feature type="region of interest" description="Disordered" evidence="3">
    <location>
        <begin position="882"/>
        <end position="997"/>
    </location>
</feature>
<sequence length="997" mass="108615">MTFRQLMGVAKRGCLVVLVIFICASFATCSKDHEEVEMFLIQLADPITGDVNTEMAELLWVKCNLDLIPLKEAVDGIDLCSEERPGNTNGINLECQMLTKEKTNRMLNAMHPQVKQSLLDCLRKNFHVSGEDYSSEAWYTRYLESLLLMPGNLRRKLSSRWFRSAKEEPAPAPESSEIHQTKKPSDSIDSSLQPSEDEKPSRKASSTSGKKKKKSNNNQTVVIAVAVTATVTFIIVALLFLCFHKSGSRGRQNDEHHERPLLSLSLSSSPKYSSFGNSLKEDKLMNQSSNLSHHSRAPSLDGSLHIVSDDARTSVHGPPSFGAAGIANKSSFGSSYMADGTNGLLPPPPGAVPVTSNIMPPLKPPPGRAVPLPPEPPSSFKAPSSMAGPPPPPPPAPPPSSRPPGNAVCPPGVPPPPPPAPGNKAGPRPPPPPLRSGAAAPRPPPLAPKGANPPRAPKFGEDGSMDDGANKAKLKPFFWDKVLANPDNTMVWHQLKAGSFQFNEEMIETLFGYTPVVDKNKSEGKKESSSQDPAHQYIQIIDSKKAQNLSILLRALNVTREEVCDALHEGTELPSELLENLLRMAPTPEEELKLRLFSGEPSQLGTAERFLKCLVDIPFAFKRLETLLFMGTLQEDITITKESFVNLEVACRELRSSRLFLKLLEAVLKTGNRMNVGTFRGGAQAFKLDTLLKLSDVKGKDGKTTLLHFVVLEIIRTEGMRAARNGTGSHSFSSSSSKELLDRVLSDTEEHYRVLGLQVVSCLSGELQNVKKAATIDADALTGTVSKLGHALLRTRDFLNKDMQGLGEESKFHETLKGFVQSAEVGIMALLEEEKRIMELVKSTGDYFHGNAGKDEGLRLFVIVRDFLIMLDKTCREVKDAQKKQAKGHRKVASSSDIQHPIQHPISTPVSPDTNHPPSTPVSSDINQPPPTPVSSDVKHPPPPPTPVSSNIKYPPPPPPPVVSNTHPPPSSDFNQLIFPAITDRRMGSSSSDDESP</sequence>
<keyword evidence="4" id="KW-1133">Transmembrane helix</keyword>